<evidence type="ECO:0000313" key="3">
    <source>
        <dbReference type="EMBL" id="SEO81986.1"/>
    </source>
</evidence>
<protein>
    <submittedName>
        <fullName evidence="3">Uncharacterized protein</fullName>
    </submittedName>
</protein>
<dbReference type="OrthoDB" id="2627491at2"/>
<reference evidence="2 5" key="2">
    <citation type="submission" date="2021-06" db="EMBL/GenBank/DDBJ databases">
        <title>Whole genome sequence of Paenibacillus sophorae DSM23020 for comparative genomics.</title>
        <authorList>
            <person name="Kim M.-J."/>
            <person name="Lee G."/>
            <person name="Shin J.-H."/>
        </authorList>
    </citation>
    <scope>NUCLEOTIDE SEQUENCE [LARGE SCALE GENOMIC DNA]</scope>
    <source>
        <strain evidence="2 5">DSM 23020</strain>
    </source>
</reference>
<evidence type="ECO:0000313" key="4">
    <source>
        <dbReference type="Proteomes" id="UP000198809"/>
    </source>
</evidence>
<evidence type="ECO:0000256" key="1">
    <source>
        <dbReference type="SAM" id="MobiDB-lite"/>
    </source>
</evidence>
<evidence type="ECO:0000313" key="5">
    <source>
        <dbReference type="Proteomes" id="UP000683429"/>
    </source>
</evidence>
<dbReference type="STRING" id="1333845.SAMN04487895_112100"/>
<dbReference type="RefSeq" id="WP_090834485.1">
    <property type="nucleotide sequence ID" value="NZ_CP076607.1"/>
</dbReference>
<name>A0A1H8SU27_9BACL</name>
<feature type="region of interest" description="Disordered" evidence="1">
    <location>
        <begin position="1"/>
        <end position="35"/>
    </location>
</feature>
<evidence type="ECO:0000313" key="2">
    <source>
        <dbReference type="EMBL" id="QWU15558.1"/>
    </source>
</evidence>
<keyword evidence="5" id="KW-1185">Reference proteome</keyword>
<sequence length="261" mass="30000">MQSRTAGFIPPGLAKKCGQTDEEYPDLHPGGPQDGWEKQYKKEHWELNFTNDVSLALPEPLQVTEADSSKWKESYVYGAGGECLSMTYLPAYDANKNTGFEFLMEQANRLRNIYYLAQYKPGWVSILNDCFEWGEVEAFGQKLSCHINVPVITISYFDDDLLELRVFSKGSNTTVHLWCSNETREVYGLAKKQADISVLSNLLGPEYTEEINEILEIDESEEAIEKLQELIQVPLWIHSDWLNDIDDAELKNKYVKYDFNK</sequence>
<proteinExistence type="predicted"/>
<accession>A0A1H8SU27</accession>
<gene>
    <name evidence="2" type="ORF">KP014_27525</name>
    <name evidence="3" type="ORF">SAMN04487895_112100</name>
</gene>
<dbReference type="Proteomes" id="UP000198809">
    <property type="component" value="Unassembled WGS sequence"/>
</dbReference>
<dbReference type="EMBL" id="CP076607">
    <property type="protein sequence ID" value="QWU15558.1"/>
    <property type="molecule type" value="Genomic_DNA"/>
</dbReference>
<dbReference type="EMBL" id="FODH01000012">
    <property type="protein sequence ID" value="SEO81986.1"/>
    <property type="molecule type" value="Genomic_DNA"/>
</dbReference>
<dbReference type="AlphaFoldDB" id="A0A1H8SU27"/>
<organism evidence="3 4">
    <name type="scientific">Paenibacillus sophorae</name>
    <dbReference type="NCBI Taxonomy" id="1333845"/>
    <lineage>
        <taxon>Bacteria</taxon>
        <taxon>Bacillati</taxon>
        <taxon>Bacillota</taxon>
        <taxon>Bacilli</taxon>
        <taxon>Bacillales</taxon>
        <taxon>Paenibacillaceae</taxon>
        <taxon>Paenibacillus</taxon>
    </lineage>
</organism>
<reference evidence="3 4" key="1">
    <citation type="submission" date="2016-10" db="EMBL/GenBank/DDBJ databases">
        <authorList>
            <person name="de Groot N.N."/>
        </authorList>
    </citation>
    <scope>NUCLEOTIDE SEQUENCE [LARGE SCALE GENOMIC DNA]</scope>
    <source>
        <strain evidence="3 4">CGMCC 1.10238</strain>
    </source>
</reference>
<dbReference type="Proteomes" id="UP000683429">
    <property type="component" value="Chromosome"/>
</dbReference>